<dbReference type="AlphaFoldDB" id="A0A3S8U9P0"/>
<dbReference type="EMBL" id="CP034328">
    <property type="protein sequence ID" value="AZL60303.1"/>
    <property type="molecule type" value="Genomic_DNA"/>
</dbReference>
<keyword evidence="1" id="KW-0812">Transmembrane</keyword>
<proteinExistence type="predicted"/>
<name>A0A3S8U9P0_9RHOB</name>
<keyword evidence="1" id="KW-1133">Transmembrane helix</keyword>
<dbReference type="RefSeq" id="WP_125326495.1">
    <property type="nucleotide sequence ID" value="NZ_CP034328.1"/>
</dbReference>
<dbReference type="OrthoDB" id="7865643at2"/>
<dbReference type="KEGG" id="taw:EI545_16625"/>
<protein>
    <submittedName>
        <fullName evidence="2">Uncharacterized protein</fullName>
    </submittedName>
</protein>
<reference evidence="2 3" key="1">
    <citation type="submission" date="2018-12" db="EMBL/GenBank/DDBJ databases">
        <title>Complete genome sequencing of Tabrizicola sp. K13M18.</title>
        <authorList>
            <person name="Bae J.-W."/>
        </authorList>
    </citation>
    <scope>NUCLEOTIDE SEQUENCE [LARGE SCALE GENOMIC DNA]</scope>
    <source>
        <strain evidence="2 3">K13M18</strain>
    </source>
</reference>
<keyword evidence="1" id="KW-0472">Membrane</keyword>
<feature type="transmembrane region" description="Helical" evidence="1">
    <location>
        <begin position="202"/>
        <end position="221"/>
    </location>
</feature>
<evidence type="ECO:0000313" key="3">
    <source>
        <dbReference type="Proteomes" id="UP000282002"/>
    </source>
</evidence>
<dbReference type="Proteomes" id="UP000282002">
    <property type="component" value="Chromosome"/>
</dbReference>
<sequence>MSKNIWVSLGSLKEHEFRCTLRHLKSTGLTWSEIYLRLGEIEKSLLGSIAKTGSPLVVGFLILTSLAKDGLASITLFGYTASVPLAYLVALLAINYHFLLLYLNSTLSIIFIRSKEGNRIKLSRFSAQAYGLYKGQDEMALVIPIVATNFLNDRFRILSVMEFATIFIILILAMPLAGYAGFLLSWQYELAFVSPRSFLEGFTALLALVATSIAIGFAILFRIPIPMRKDSFGIRWGFLSRLYPLGGHPRIPEWIAEEEQRKSK</sequence>
<gene>
    <name evidence="2" type="ORF">EI545_16625</name>
</gene>
<feature type="transmembrane region" description="Helical" evidence="1">
    <location>
        <begin position="163"/>
        <end position="182"/>
    </location>
</feature>
<organism evidence="2 3">
    <name type="scientific">Tabrizicola piscis</name>
    <dbReference type="NCBI Taxonomy" id="2494374"/>
    <lineage>
        <taxon>Bacteria</taxon>
        <taxon>Pseudomonadati</taxon>
        <taxon>Pseudomonadota</taxon>
        <taxon>Alphaproteobacteria</taxon>
        <taxon>Rhodobacterales</taxon>
        <taxon>Paracoccaceae</taxon>
        <taxon>Tabrizicola</taxon>
    </lineage>
</organism>
<keyword evidence="3" id="KW-1185">Reference proteome</keyword>
<feature type="transmembrane region" description="Helical" evidence="1">
    <location>
        <begin position="85"/>
        <end position="112"/>
    </location>
</feature>
<evidence type="ECO:0000313" key="2">
    <source>
        <dbReference type="EMBL" id="AZL60303.1"/>
    </source>
</evidence>
<evidence type="ECO:0000256" key="1">
    <source>
        <dbReference type="SAM" id="Phobius"/>
    </source>
</evidence>
<accession>A0A3S8U9P0</accession>